<name>A0A317PF93_9ENTR</name>
<keyword evidence="2" id="KW-1185">Reference proteome</keyword>
<dbReference type="RefSeq" id="WP_110028290.1">
    <property type="nucleotide sequence ID" value="NZ_QGTS01000042.1"/>
</dbReference>
<evidence type="ECO:0000313" key="2">
    <source>
        <dbReference type="Proteomes" id="UP000246744"/>
    </source>
</evidence>
<protein>
    <recommendedName>
        <fullName evidence="3">Ead/Ea22-like protein</fullName>
    </recommendedName>
</protein>
<accession>A0A317PF93</accession>
<dbReference type="OrthoDB" id="6638613at2"/>
<sequence>MTNNDDLALKLEKAAEKATPGPWYVHDKPCEDGNYGIDTSDKEFLAEAVVWWGFSRQSIWREEDAKYIAVANPAAVLSLLAERKADKAENASLRQRVAELGRQLIAPLPIGELIQRLSDQTGEDWSEKYLEDRTVSVKPGEVLVTVSGFTGCGKSAIAGEIEIAMRAIGVPVTWSNGDAEKRTTGADWLTAIEMYKPAVRIVEINVPRAGIKLELGQ</sequence>
<dbReference type="Proteomes" id="UP000246744">
    <property type="component" value="Unassembled WGS sequence"/>
</dbReference>
<proteinExistence type="predicted"/>
<reference evidence="1 2" key="1">
    <citation type="submission" date="2018-05" db="EMBL/GenBank/DDBJ databases">
        <title>Genomic Encyclopedia of Type Strains, Phase IV (KMG-IV): sequencing the most valuable type-strain genomes for metagenomic binning, comparative biology and taxonomic classification.</title>
        <authorList>
            <person name="Goeker M."/>
        </authorList>
    </citation>
    <scope>NUCLEOTIDE SEQUENCE [LARGE SCALE GENOMIC DNA]</scope>
    <source>
        <strain evidence="1 2">DSM 19579</strain>
    </source>
</reference>
<organism evidence="1 2">
    <name type="scientific">Mangrovibacter plantisponsor</name>
    <dbReference type="NCBI Taxonomy" id="451513"/>
    <lineage>
        <taxon>Bacteria</taxon>
        <taxon>Pseudomonadati</taxon>
        <taxon>Pseudomonadota</taxon>
        <taxon>Gammaproteobacteria</taxon>
        <taxon>Enterobacterales</taxon>
        <taxon>Enterobacteriaceae</taxon>
        <taxon>Mangrovibacter</taxon>
    </lineage>
</organism>
<evidence type="ECO:0000313" key="1">
    <source>
        <dbReference type="EMBL" id="PWV98581.1"/>
    </source>
</evidence>
<dbReference type="AlphaFoldDB" id="A0A317PF93"/>
<dbReference type="Pfam" id="PF13935">
    <property type="entry name" value="Ead_Ea22"/>
    <property type="match status" value="1"/>
</dbReference>
<dbReference type="EMBL" id="QGTS01000042">
    <property type="protein sequence ID" value="PWV98581.1"/>
    <property type="molecule type" value="Genomic_DNA"/>
</dbReference>
<evidence type="ECO:0008006" key="3">
    <source>
        <dbReference type="Google" id="ProtNLM"/>
    </source>
</evidence>
<gene>
    <name evidence="1" type="ORF">DES37_1422</name>
</gene>
<comment type="caution">
    <text evidence="1">The sequence shown here is derived from an EMBL/GenBank/DDBJ whole genome shotgun (WGS) entry which is preliminary data.</text>
</comment>
<dbReference type="InterPro" id="IPR025153">
    <property type="entry name" value="Ead_Ea22"/>
</dbReference>